<dbReference type="EMBL" id="CP015056">
    <property type="protein sequence ID" value="QGN15551.1"/>
    <property type="molecule type" value="Genomic_DNA"/>
</dbReference>
<evidence type="ECO:0000313" key="1">
    <source>
        <dbReference type="EMBL" id="QGN15551.1"/>
    </source>
</evidence>
<gene>
    <name evidence="1" type="ORF">FIM1_2242</name>
</gene>
<proteinExistence type="predicted"/>
<sequence length="195" mass="22302">MAELKSYLKKWRRPSFKRTKLSGKKKENWEQRLEMTLTECENVKNLLENRPQTPDIGNEETRRSLSLSVKAFTTQPLTNEELDTIKYVNFAAERDFRTGTRPIIPRKETINICNESFGYSLTACESDASENVSILKEFSDFVDNSFNGLAISDETTPKKTINTLLLDKVKFEDSPTVSAATSCMESTWSKKIQIP</sequence>
<organism evidence="1 2">
    <name type="scientific">Kluyveromyces marxianus</name>
    <name type="common">Yeast</name>
    <name type="synonym">Candida kefyr</name>
    <dbReference type="NCBI Taxonomy" id="4911"/>
    <lineage>
        <taxon>Eukaryota</taxon>
        <taxon>Fungi</taxon>
        <taxon>Dikarya</taxon>
        <taxon>Ascomycota</taxon>
        <taxon>Saccharomycotina</taxon>
        <taxon>Saccharomycetes</taxon>
        <taxon>Saccharomycetales</taxon>
        <taxon>Saccharomycetaceae</taxon>
        <taxon>Kluyveromyces</taxon>
    </lineage>
</organism>
<protein>
    <submittedName>
        <fullName evidence="1">Uncharacterized protein</fullName>
    </submittedName>
</protein>
<accession>A0ABX6ETH9</accession>
<name>A0ABX6ETH9_KLUMA</name>
<keyword evidence="2" id="KW-1185">Reference proteome</keyword>
<dbReference type="Proteomes" id="UP000422736">
    <property type="component" value="Chromosome 3"/>
</dbReference>
<reference evidence="1 2" key="1">
    <citation type="submission" date="2016-03" db="EMBL/GenBank/DDBJ databases">
        <title>How can Kluyveromyces marxianus grow so fast - potential evolutionary course in Saccharomyces Complex revealed by comparative genomics.</title>
        <authorList>
            <person name="Mo W."/>
            <person name="Lu W."/>
            <person name="Yang X."/>
            <person name="Qi J."/>
            <person name="Lv H."/>
        </authorList>
    </citation>
    <scope>NUCLEOTIDE SEQUENCE [LARGE SCALE GENOMIC DNA]</scope>
    <source>
        <strain evidence="1 2">FIM1</strain>
    </source>
</reference>
<evidence type="ECO:0000313" key="2">
    <source>
        <dbReference type="Proteomes" id="UP000422736"/>
    </source>
</evidence>